<dbReference type="EMBL" id="JOKH01000002">
    <property type="protein sequence ID" value="KEQ18149.1"/>
    <property type="molecule type" value="Genomic_DNA"/>
</dbReference>
<evidence type="ECO:0000313" key="1">
    <source>
        <dbReference type="EMBL" id="KEQ18149.1"/>
    </source>
</evidence>
<accession>A0A081NI76</accession>
<dbReference type="RefSeq" id="WP_201772700.1">
    <property type="nucleotide sequence ID" value="NZ_JOKH01000002.1"/>
</dbReference>
<dbReference type="SUPFAM" id="SSF111474">
    <property type="entry name" value="Coronavirus S2 glycoprotein"/>
    <property type="match status" value="1"/>
</dbReference>
<comment type="caution">
    <text evidence="1">The sequence shown here is derived from an EMBL/GenBank/DDBJ whole genome shotgun (WGS) entry which is preliminary data.</text>
</comment>
<dbReference type="eggNOG" id="ENOG502ZBMT">
    <property type="taxonomic scope" value="Bacteria"/>
</dbReference>
<dbReference type="InterPro" id="IPR021342">
    <property type="entry name" value="DUF2959"/>
</dbReference>
<protein>
    <submittedName>
        <fullName evidence="1">DNA repair protein</fullName>
    </submittedName>
</protein>
<dbReference type="STRING" id="1137799.GZ78_11370"/>
<dbReference type="InterPro" id="IPR043473">
    <property type="entry name" value="S2_sf_CoV"/>
</dbReference>
<proteinExistence type="predicted"/>
<dbReference type="PROSITE" id="PS51257">
    <property type="entry name" value="PROKAR_LIPOPROTEIN"/>
    <property type="match status" value="1"/>
</dbReference>
<sequence length="219" mass="25106">MPSVFRIGVPALLLMLSVFLTGCQSTYYSAMEKVGIHKRDIMVDRIESSQAAQEDAQEQFSSALEQFRSVVNFNGGDLEALYDQLNSEYENSVTSAEEVRGRIQGVKDVSEALFEEWEDELELYSSASLRRSSQQKLNDTRRQYKRMLTSMEQSEKRMQPVLDAFQDQVLYLKHNLNARAISALKGEFGSIKSDIDRLLHDMQRSIDESRKFVATLKQQ</sequence>
<dbReference type="Proteomes" id="UP000028073">
    <property type="component" value="Unassembled WGS sequence"/>
</dbReference>
<dbReference type="Pfam" id="PF11172">
    <property type="entry name" value="DUF2959"/>
    <property type="match status" value="1"/>
</dbReference>
<dbReference type="Gene3D" id="1.20.5.300">
    <property type="match status" value="1"/>
</dbReference>
<dbReference type="AlphaFoldDB" id="A0A081NI76"/>
<keyword evidence="2" id="KW-1185">Reference proteome</keyword>
<name>A0A081NI76_9GAMM</name>
<reference evidence="1 2" key="1">
    <citation type="submission" date="2014-06" db="EMBL/GenBank/DDBJ databases">
        <title>Whole Genome Sequences of Three Symbiotic Endozoicomonas Bacteria.</title>
        <authorList>
            <person name="Neave M.J."/>
            <person name="Apprill A."/>
            <person name="Voolstra C.R."/>
        </authorList>
    </citation>
    <scope>NUCLEOTIDE SEQUENCE [LARGE SCALE GENOMIC DNA]</scope>
    <source>
        <strain evidence="1 2">DSM 25634</strain>
    </source>
</reference>
<gene>
    <name evidence="1" type="ORF">GZ78_11370</name>
</gene>
<organism evidence="1 2">
    <name type="scientific">Endozoicomonas numazuensis</name>
    <dbReference type="NCBI Taxonomy" id="1137799"/>
    <lineage>
        <taxon>Bacteria</taxon>
        <taxon>Pseudomonadati</taxon>
        <taxon>Pseudomonadota</taxon>
        <taxon>Gammaproteobacteria</taxon>
        <taxon>Oceanospirillales</taxon>
        <taxon>Endozoicomonadaceae</taxon>
        <taxon>Endozoicomonas</taxon>
    </lineage>
</organism>
<evidence type="ECO:0000313" key="2">
    <source>
        <dbReference type="Proteomes" id="UP000028073"/>
    </source>
</evidence>